<evidence type="ECO:0000313" key="2">
    <source>
        <dbReference type="EMBL" id="OXA43708.1"/>
    </source>
</evidence>
<protein>
    <submittedName>
        <fullName evidence="2">Uncharacterized protein</fullName>
    </submittedName>
</protein>
<evidence type="ECO:0000256" key="1">
    <source>
        <dbReference type="SAM" id="MobiDB-lite"/>
    </source>
</evidence>
<organism evidence="2 3">
    <name type="scientific">Folsomia candida</name>
    <name type="common">Springtail</name>
    <dbReference type="NCBI Taxonomy" id="158441"/>
    <lineage>
        <taxon>Eukaryota</taxon>
        <taxon>Metazoa</taxon>
        <taxon>Ecdysozoa</taxon>
        <taxon>Arthropoda</taxon>
        <taxon>Hexapoda</taxon>
        <taxon>Collembola</taxon>
        <taxon>Entomobryomorpha</taxon>
        <taxon>Isotomoidea</taxon>
        <taxon>Isotomidae</taxon>
        <taxon>Proisotominae</taxon>
        <taxon>Folsomia</taxon>
    </lineage>
</organism>
<comment type="caution">
    <text evidence="2">The sequence shown here is derived from an EMBL/GenBank/DDBJ whole genome shotgun (WGS) entry which is preliminary data.</text>
</comment>
<accession>A0A226DFE9</accession>
<dbReference type="Proteomes" id="UP000198287">
    <property type="component" value="Unassembled WGS sequence"/>
</dbReference>
<keyword evidence="3" id="KW-1185">Reference proteome</keyword>
<dbReference type="EMBL" id="LNIX01000021">
    <property type="protein sequence ID" value="OXA43708.1"/>
    <property type="molecule type" value="Genomic_DNA"/>
</dbReference>
<name>A0A226DFE9_FOLCA</name>
<sequence length="236" mass="26957">MHKTLASLNPTLRRNLEIHTIASFCTNQLKIGPQYKATRIIALVVAVLQKGRNGRLSVFPRTDSDCGGGVDLMWNLFNQRLPGYHRQSVLRSVVGLALSRTPRIKHAVSQRQTPVRRSPHLREEHPPTATSANQLARHNHPLRKLYKVPTAASINQYNRIKIGRRKACPLVKVNNCFEYSPVNRVSIHFHMHHVRRGLLWFGTCHTDGRHELGHKNAQEKESQAFQEKMQRNGELA</sequence>
<feature type="region of interest" description="Disordered" evidence="1">
    <location>
        <begin position="216"/>
        <end position="236"/>
    </location>
</feature>
<evidence type="ECO:0000313" key="3">
    <source>
        <dbReference type="Proteomes" id="UP000198287"/>
    </source>
</evidence>
<feature type="region of interest" description="Disordered" evidence="1">
    <location>
        <begin position="105"/>
        <end position="138"/>
    </location>
</feature>
<reference evidence="2 3" key="1">
    <citation type="submission" date="2015-12" db="EMBL/GenBank/DDBJ databases">
        <title>The genome of Folsomia candida.</title>
        <authorList>
            <person name="Faddeeva A."/>
            <person name="Derks M.F."/>
            <person name="Anvar Y."/>
            <person name="Smit S."/>
            <person name="Van Straalen N."/>
            <person name="Roelofs D."/>
        </authorList>
    </citation>
    <scope>NUCLEOTIDE SEQUENCE [LARGE SCALE GENOMIC DNA]</scope>
    <source>
        <strain evidence="2 3">VU population</strain>
        <tissue evidence="2">Whole body</tissue>
    </source>
</reference>
<gene>
    <name evidence="2" type="ORF">Fcan01_21427</name>
</gene>
<dbReference type="AlphaFoldDB" id="A0A226DFE9"/>
<proteinExistence type="predicted"/>